<evidence type="ECO:0000256" key="1">
    <source>
        <dbReference type="SAM" id="Phobius"/>
    </source>
</evidence>
<comment type="caution">
    <text evidence="2">The sequence shown here is derived from an EMBL/GenBank/DDBJ whole genome shotgun (WGS) entry which is preliminary data.</text>
</comment>
<evidence type="ECO:0000313" key="3">
    <source>
        <dbReference type="Proteomes" id="UP000441358"/>
    </source>
</evidence>
<name>A0A7K0HGR4_PARDI</name>
<dbReference type="EMBL" id="WKMC01000002">
    <property type="protein sequence ID" value="MRZ49449.1"/>
    <property type="molecule type" value="Genomic_DNA"/>
</dbReference>
<organism evidence="2 3">
    <name type="scientific">Parabacteroides distasonis</name>
    <dbReference type="NCBI Taxonomy" id="823"/>
    <lineage>
        <taxon>Bacteria</taxon>
        <taxon>Pseudomonadati</taxon>
        <taxon>Bacteroidota</taxon>
        <taxon>Bacteroidia</taxon>
        <taxon>Bacteroidales</taxon>
        <taxon>Tannerellaceae</taxon>
        <taxon>Parabacteroides</taxon>
    </lineage>
</organism>
<accession>A0A7K0HGR4</accession>
<sequence>MPFFVLPPHPYFIYLLLINYIILYISINAERKSKVDDNTARMQSIKQLGV</sequence>
<gene>
    <name evidence="2" type="ORF">GKD66_04155</name>
</gene>
<keyword evidence="1" id="KW-1133">Transmembrane helix</keyword>
<dbReference type="Proteomes" id="UP000441358">
    <property type="component" value="Unassembled WGS sequence"/>
</dbReference>
<reference evidence="2 3" key="1">
    <citation type="journal article" date="2019" name="Nat. Med.">
        <title>A library of human gut bacterial isolates paired with longitudinal multiomics data enables mechanistic microbiome research.</title>
        <authorList>
            <person name="Poyet M."/>
            <person name="Groussin M."/>
            <person name="Gibbons S.M."/>
            <person name="Avila-Pacheco J."/>
            <person name="Jiang X."/>
            <person name="Kearney S.M."/>
            <person name="Perrotta A.R."/>
            <person name="Berdy B."/>
            <person name="Zhao S."/>
            <person name="Lieberman T.D."/>
            <person name="Swanson P.K."/>
            <person name="Smith M."/>
            <person name="Roesemann S."/>
            <person name="Alexander J.E."/>
            <person name="Rich S.A."/>
            <person name="Livny J."/>
            <person name="Vlamakis H."/>
            <person name="Clish C."/>
            <person name="Bullock K."/>
            <person name="Deik A."/>
            <person name="Scott J."/>
            <person name="Pierce K.A."/>
            <person name="Xavier R.J."/>
            <person name="Alm E.J."/>
        </authorList>
    </citation>
    <scope>NUCLEOTIDE SEQUENCE [LARGE SCALE GENOMIC DNA]</scope>
    <source>
        <strain evidence="2 3">BIOML-A32</strain>
    </source>
</reference>
<dbReference type="AlphaFoldDB" id="A0A7K0HGR4"/>
<keyword evidence="1" id="KW-0472">Membrane</keyword>
<evidence type="ECO:0000313" key="2">
    <source>
        <dbReference type="EMBL" id="MRZ49449.1"/>
    </source>
</evidence>
<proteinExistence type="predicted"/>
<protein>
    <submittedName>
        <fullName evidence="2">Uncharacterized protein</fullName>
    </submittedName>
</protein>
<keyword evidence="1" id="KW-0812">Transmembrane</keyword>
<feature type="transmembrane region" description="Helical" evidence="1">
    <location>
        <begin position="12"/>
        <end position="29"/>
    </location>
</feature>